<evidence type="ECO:0000256" key="6">
    <source>
        <dbReference type="ARBA" id="ARBA00022917"/>
    </source>
</evidence>
<keyword evidence="5" id="KW-0067">ATP-binding</keyword>
<dbReference type="EC" id="6.1.1.2" evidence="2"/>
<comment type="similarity">
    <text evidence="1">Belongs to the class-I aminoacyl-tRNA synthetase family.</text>
</comment>
<evidence type="ECO:0000256" key="5">
    <source>
        <dbReference type="ARBA" id="ARBA00022840"/>
    </source>
</evidence>
<reference evidence="9" key="1">
    <citation type="journal article" date="2014" name="Front. Microbiol.">
        <title>High frequency of phylogenetically diverse reductive dehalogenase-homologous genes in deep subseafloor sedimentary metagenomes.</title>
        <authorList>
            <person name="Kawai M."/>
            <person name="Futagami T."/>
            <person name="Toyoda A."/>
            <person name="Takaki Y."/>
            <person name="Nishi S."/>
            <person name="Hori S."/>
            <person name="Arai W."/>
            <person name="Tsubouchi T."/>
            <person name="Morono Y."/>
            <person name="Uchiyama I."/>
            <person name="Ito T."/>
            <person name="Fujiyama A."/>
            <person name="Inagaki F."/>
            <person name="Takami H."/>
        </authorList>
    </citation>
    <scope>NUCLEOTIDE SEQUENCE</scope>
    <source>
        <strain evidence="9">Expedition CK06-06</strain>
    </source>
</reference>
<dbReference type="PANTHER" id="PTHR10055:SF5">
    <property type="entry name" value="TRYPTOPHAN--TRNA LIGASE"/>
    <property type="match status" value="1"/>
</dbReference>
<dbReference type="PANTHER" id="PTHR10055">
    <property type="entry name" value="TRYPTOPHANYL-TRNA SYNTHETASE"/>
    <property type="match status" value="1"/>
</dbReference>
<accession>X1H2G7</accession>
<dbReference type="Pfam" id="PF00579">
    <property type="entry name" value="tRNA-synt_1b"/>
    <property type="match status" value="1"/>
</dbReference>
<evidence type="ECO:0000256" key="2">
    <source>
        <dbReference type="ARBA" id="ARBA00013161"/>
    </source>
</evidence>
<evidence type="ECO:0000256" key="7">
    <source>
        <dbReference type="ARBA" id="ARBA00023146"/>
    </source>
</evidence>
<evidence type="ECO:0000256" key="3">
    <source>
        <dbReference type="ARBA" id="ARBA00022598"/>
    </source>
</evidence>
<evidence type="ECO:0000313" key="9">
    <source>
        <dbReference type="EMBL" id="GAH64361.1"/>
    </source>
</evidence>
<dbReference type="AlphaFoldDB" id="X1H2G7"/>
<evidence type="ECO:0000256" key="1">
    <source>
        <dbReference type="ARBA" id="ARBA00005594"/>
    </source>
</evidence>
<name>X1H2G7_9ZZZZ</name>
<dbReference type="InterPro" id="IPR002306">
    <property type="entry name" value="Trp-tRNA-ligase"/>
</dbReference>
<comment type="caution">
    <text evidence="9">The sequence shown here is derived from an EMBL/GenBank/DDBJ whole genome shotgun (WGS) entry which is preliminary data.</text>
</comment>
<keyword evidence="7" id="KW-0030">Aminoacyl-tRNA synthetase</keyword>
<keyword evidence="6" id="KW-0648">Protein biosynthesis</keyword>
<evidence type="ECO:0000256" key="4">
    <source>
        <dbReference type="ARBA" id="ARBA00022741"/>
    </source>
</evidence>
<dbReference type="PRINTS" id="PR01039">
    <property type="entry name" value="TRNASYNTHTRP"/>
</dbReference>
<keyword evidence="4" id="KW-0547">Nucleotide-binding</keyword>
<protein>
    <recommendedName>
        <fullName evidence="2">tryptophan--tRNA ligase</fullName>
        <ecNumber evidence="2">6.1.1.2</ecNumber>
    </recommendedName>
    <alternativeName>
        <fullName evidence="8">Tryptophanyl-tRNA synthetase</fullName>
    </alternativeName>
</protein>
<sequence length="246" mass="27778">MLDPWGSSGPTNDEDYERIKKEFGIEEIDEIIRQKLIGNRFIRRKIIFGHRDLGLVLNAIEKKQPWAVMSGIKPSGSFHLGTSTTALEIIEFQKMGGKAYYCIADIESWEDNGITYEEAEPIAVDNLADILALGLDPSPDKAYIWRQSKEPIVKDVCFKVSRLVTQNMLNAIYGEKTFGLYLSALVQTGDIIIPQIREGPQPVIVPVGIDQDPHIRLTRDLTRRYYKTFFLPGATYHYLLAGIDGS</sequence>
<dbReference type="GO" id="GO:0004830">
    <property type="term" value="F:tryptophan-tRNA ligase activity"/>
    <property type="evidence" value="ECO:0007669"/>
    <property type="project" value="UniProtKB-EC"/>
</dbReference>
<dbReference type="InterPro" id="IPR002305">
    <property type="entry name" value="aa-tRNA-synth_Ic"/>
</dbReference>
<dbReference type="Gene3D" id="3.40.50.620">
    <property type="entry name" value="HUPs"/>
    <property type="match status" value="1"/>
</dbReference>
<dbReference type="EMBL" id="BARU01033171">
    <property type="protein sequence ID" value="GAH64361.1"/>
    <property type="molecule type" value="Genomic_DNA"/>
</dbReference>
<feature type="non-terminal residue" evidence="9">
    <location>
        <position position="246"/>
    </location>
</feature>
<gene>
    <name evidence="9" type="ORF">S03H2_52224</name>
</gene>
<dbReference type="GO" id="GO:0005524">
    <property type="term" value="F:ATP binding"/>
    <property type="evidence" value="ECO:0007669"/>
    <property type="project" value="UniProtKB-KW"/>
</dbReference>
<dbReference type="GO" id="GO:0005737">
    <property type="term" value="C:cytoplasm"/>
    <property type="evidence" value="ECO:0007669"/>
    <property type="project" value="TreeGrafter"/>
</dbReference>
<dbReference type="SUPFAM" id="SSF52374">
    <property type="entry name" value="Nucleotidylyl transferase"/>
    <property type="match status" value="1"/>
</dbReference>
<dbReference type="GO" id="GO:0006436">
    <property type="term" value="P:tryptophanyl-tRNA aminoacylation"/>
    <property type="evidence" value="ECO:0007669"/>
    <property type="project" value="InterPro"/>
</dbReference>
<dbReference type="InterPro" id="IPR014729">
    <property type="entry name" value="Rossmann-like_a/b/a_fold"/>
</dbReference>
<organism evidence="9">
    <name type="scientific">marine sediment metagenome</name>
    <dbReference type="NCBI Taxonomy" id="412755"/>
    <lineage>
        <taxon>unclassified sequences</taxon>
        <taxon>metagenomes</taxon>
        <taxon>ecological metagenomes</taxon>
    </lineage>
</organism>
<evidence type="ECO:0000256" key="8">
    <source>
        <dbReference type="ARBA" id="ARBA00030268"/>
    </source>
</evidence>
<keyword evidence="3" id="KW-0436">Ligase</keyword>
<proteinExistence type="inferred from homology"/>